<dbReference type="PANTHER" id="PTHR37610">
    <property type="entry name" value="CCHC-TYPE DOMAIN-CONTAINING PROTEIN"/>
    <property type="match status" value="1"/>
</dbReference>
<keyword evidence="3" id="KW-1185">Reference proteome</keyword>
<evidence type="ECO:0000313" key="2">
    <source>
        <dbReference type="EnsemblPlants" id="AUR62016421-RA:cds"/>
    </source>
</evidence>
<evidence type="ECO:0000313" key="3">
    <source>
        <dbReference type="Proteomes" id="UP000596660"/>
    </source>
</evidence>
<dbReference type="EnsemblPlants" id="AUR62016421-RA">
    <property type="protein sequence ID" value="AUR62016421-RA:cds"/>
    <property type="gene ID" value="AUR62016421"/>
</dbReference>
<dbReference type="InterPro" id="IPR029472">
    <property type="entry name" value="Copia-like_N"/>
</dbReference>
<accession>A0A803LN92</accession>
<dbReference type="Gramene" id="AUR62016421-RA">
    <property type="protein sequence ID" value="AUR62016421-RA:cds"/>
    <property type="gene ID" value="AUR62016421"/>
</dbReference>
<dbReference type="Pfam" id="PF14244">
    <property type="entry name" value="Retrotran_gag_3"/>
    <property type="match status" value="1"/>
</dbReference>
<evidence type="ECO:0000259" key="1">
    <source>
        <dbReference type="Pfam" id="PF14244"/>
    </source>
</evidence>
<dbReference type="Proteomes" id="UP000596660">
    <property type="component" value="Unplaced"/>
</dbReference>
<reference evidence="2" key="1">
    <citation type="journal article" date="2017" name="Nature">
        <title>The genome of Chenopodium quinoa.</title>
        <authorList>
            <person name="Jarvis D.E."/>
            <person name="Ho Y.S."/>
            <person name="Lightfoot D.J."/>
            <person name="Schmoeckel S.M."/>
            <person name="Li B."/>
            <person name="Borm T.J.A."/>
            <person name="Ohyanagi H."/>
            <person name="Mineta K."/>
            <person name="Michell C.T."/>
            <person name="Saber N."/>
            <person name="Kharbatia N.M."/>
            <person name="Rupper R.R."/>
            <person name="Sharp A.R."/>
            <person name="Dally N."/>
            <person name="Boughton B.A."/>
            <person name="Woo Y.H."/>
            <person name="Gao G."/>
            <person name="Schijlen E.G.W.M."/>
            <person name="Guo X."/>
            <person name="Momin A.A."/>
            <person name="Negrao S."/>
            <person name="Al-Babili S."/>
            <person name="Gehring C."/>
            <person name="Roessner U."/>
            <person name="Jung C."/>
            <person name="Murphy K."/>
            <person name="Arold S.T."/>
            <person name="Gojobori T."/>
            <person name="van der Linden C.G."/>
            <person name="van Loo E.N."/>
            <person name="Jellen E.N."/>
            <person name="Maughan P.J."/>
            <person name="Tester M."/>
        </authorList>
    </citation>
    <scope>NUCLEOTIDE SEQUENCE [LARGE SCALE GENOMIC DNA]</scope>
    <source>
        <strain evidence="2">cv. PI 614886</strain>
    </source>
</reference>
<dbReference type="AlphaFoldDB" id="A0A803LN92"/>
<name>A0A803LN92_CHEQI</name>
<sequence length="217" mass="25225">MAGQDKETKNENGYADPLFLANSDNANIPLVNITFNGENFLNWSRSIKLALGSKNKLGFLEGKVSKPKTEDPRYDLWVRNDYMLRGWLCRSMDEKIANSFTYIDSVEKLWNELKERYGETNAPLLYSLKKQFKNLEQENMPVYEYYFKIKQIWDEIQDVEGLPECTCTAMTCQLLKNFLEIQERNKQAEKQRQIIEGQNMSESSAFAVNKMNQGRGA</sequence>
<proteinExistence type="predicted"/>
<feature type="domain" description="Retrotransposon Copia-like N-terminal" evidence="1">
    <location>
        <begin position="22"/>
        <end position="68"/>
    </location>
</feature>
<dbReference type="PANTHER" id="PTHR37610:SF40">
    <property type="entry name" value="OS01G0909600 PROTEIN"/>
    <property type="match status" value="1"/>
</dbReference>
<organism evidence="2 3">
    <name type="scientific">Chenopodium quinoa</name>
    <name type="common">Quinoa</name>
    <dbReference type="NCBI Taxonomy" id="63459"/>
    <lineage>
        <taxon>Eukaryota</taxon>
        <taxon>Viridiplantae</taxon>
        <taxon>Streptophyta</taxon>
        <taxon>Embryophyta</taxon>
        <taxon>Tracheophyta</taxon>
        <taxon>Spermatophyta</taxon>
        <taxon>Magnoliopsida</taxon>
        <taxon>eudicotyledons</taxon>
        <taxon>Gunneridae</taxon>
        <taxon>Pentapetalae</taxon>
        <taxon>Caryophyllales</taxon>
        <taxon>Chenopodiaceae</taxon>
        <taxon>Chenopodioideae</taxon>
        <taxon>Atripliceae</taxon>
        <taxon>Chenopodium</taxon>
    </lineage>
</organism>
<reference evidence="2" key="2">
    <citation type="submission" date="2021-03" db="UniProtKB">
        <authorList>
            <consortium name="EnsemblPlants"/>
        </authorList>
    </citation>
    <scope>IDENTIFICATION</scope>
</reference>
<protein>
    <recommendedName>
        <fullName evidence="1">Retrotransposon Copia-like N-terminal domain-containing protein</fullName>
    </recommendedName>
</protein>